<feature type="transmembrane region" description="Helical" evidence="4">
    <location>
        <begin position="6"/>
        <end position="25"/>
    </location>
</feature>
<proteinExistence type="predicted"/>
<dbReference type="KEGG" id="mgk:FSB76_31030"/>
<dbReference type="GO" id="GO:0006298">
    <property type="term" value="P:mismatch repair"/>
    <property type="evidence" value="ECO:0007669"/>
    <property type="project" value="InterPro"/>
</dbReference>
<dbReference type="InterPro" id="IPR000432">
    <property type="entry name" value="DNA_mismatch_repair_MutS_C"/>
</dbReference>
<keyword evidence="7" id="KW-1185">Reference proteome</keyword>
<keyword evidence="4" id="KW-0472">Membrane</keyword>
<keyword evidence="2" id="KW-0067">ATP-binding</keyword>
<dbReference type="GO" id="GO:0140664">
    <property type="term" value="F:ATP-dependent DNA damage sensor activity"/>
    <property type="evidence" value="ECO:0007669"/>
    <property type="project" value="InterPro"/>
</dbReference>
<gene>
    <name evidence="6" type="ORF">FSB76_31030</name>
</gene>
<feature type="domain" description="DNA mismatch repair proteins mutS family" evidence="5">
    <location>
        <begin position="365"/>
        <end position="552"/>
    </location>
</feature>
<dbReference type="InterPro" id="IPR027417">
    <property type="entry name" value="P-loop_NTPase"/>
</dbReference>
<dbReference type="Proteomes" id="UP000321362">
    <property type="component" value="Chromosome"/>
</dbReference>
<keyword evidence="3" id="KW-0238">DNA-binding</keyword>
<dbReference type="GO" id="GO:0030983">
    <property type="term" value="F:mismatched DNA binding"/>
    <property type="evidence" value="ECO:0007669"/>
    <property type="project" value="InterPro"/>
</dbReference>
<dbReference type="InterPro" id="IPR045076">
    <property type="entry name" value="MutS"/>
</dbReference>
<keyword evidence="4" id="KW-1133">Transmembrane helix</keyword>
<protein>
    <recommendedName>
        <fullName evidence="5">DNA mismatch repair proteins mutS family domain-containing protein</fullName>
    </recommendedName>
</protein>
<keyword evidence="1" id="KW-0547">Nucleotide-binding</keyword>
<evidence type="ECO:0000256" key="2">
    <source>
        <dbReference type="ARBA" id="ARBA00022840"/>
    </source>
</evidence>
<dbReference type="RefSeq" id="WP_147060477.1">
    <property type="nucleotide sequence ID" value="NZ_CP042437.1"/>
</dbReference>
<evidence type="ECO:0000256" key="4">
    <source>
        <dbReference type="SAM" id="Phobius"/>
    </source>
</evidence>
<evidence type="ECO:0000313" key="6">
    <source>
        <dbReference type="EMBL" id="QEC80177.1"/>
    </source>
</evidence>
<reference evidence="6 7" key="1">
    <citation type="journal article" date="2013" name="J. Microbiol.">
        <title>Mucilaginibacter ginsenosidivorax sp. nov., with ginsenoside converting activity isolated from sediment.</title>
        <authorList>
            <person name="Kim J.K."/>
            <person name="Choi T.E."/>
            <person name="Liu Q.M."/>
            <person name="Park H.Y."/>
            <person name="Yi T.H."/>
            <person name="Yoon M.H."/>
            <person name="Kim S.C."/>
            <person name="Im W.T."/>
        </authorList>
    </citation>
    <scope>NUCLEOTIDE SEQUENCE [LARGE SCALE GENOMIC DNA]</scope>
    <source>
        <strain evidence="6 7">KHI28</strain>
    </source>
</reference>
<dbReference type="PANTHER" id="PTHR11361:SF152">
    <property type="entry name" value="DNA MISMATCH REPAIR PROTEIN"/>
    <property type="match status" value="1"/>
</dbReference>
<dbReference type="Pfam" id="PF00488">
    <property type="entry name" value="MutS_V"/>
    <property type="match status" value="1"/>
</dbReference>
<dbReference type="GO" id="GO:0005829">
    <property type="term" value="C:cytosol"/>
    <property type="evidence" value="ECO:0007669"/>
    <property type="project" value="TreeGrafter"/>
</dbReference>
<dbReference type="AlphaFoldDB" id="A0A5B8W9Q4"/>
<evidence type="ECO:0000256" key="3">
    <source>
        <dbReference type="ARBA" id="ARBA00023125"/>
    </source>
</evidence>
<accession>A0A5B8W9Q4</accession>
<dbReference type="OrthoDB" id="1097361at2"/>
<dbReference type="GO" id="GO:0005524">
    <property type="term" value="F:ATP binding"/>
    <property type="evidence" value="ECO:0007669"/>
    <property type="project" value="UniProtKB-KW"/>
</dbReference>
<dbReference type="PANTHER" id="PTHR11361">
    <property type="entry name" value="DNA MISMATCH REPAIR PROTEIN MUTS FAMILY MEMBER"/>
    <property type="match status" value="1"/>
</dbReference>
<dbReference type="SMART" id="SM00534">
    <property type="entry name" value="MUTSac"/>
    <property type="match status" value="1"/>
</dbReference>
<evidence type="ECO:0000256" key="1">
    <source>
        <dbReference type="ARBA" id="ARBA00022741"/>
    </source>
</evidence>
<sequence>MYYIIFTVLILSIVLTISYIVSYFGKLRAKEKNLEKIKNKWAKPVNSRRNFDLIKIYLDADSAAGKLTAVTADDLDLKNVFNYIDRTNSKPGKQLLYKRLHFPETSLDNLLKLDAKVTSLNADAPNREFLELELSKLGHSNAYQIPNLFLKIHAPLFAPVMALYVKIVPYLILAALVSLIVIPNPVSLIILGVLLGYNTIFHFASKKKTAEYSDSLPQLLIMHKVAVWLVKYADIGDTSDIKKCLLNLAGLKRSLSIVNFESELVVDSGSPGYAVFQLFKVLFLLEPHIYTNSINQIGKFRDDIEKVYNFVAEIDVLIAIQSVREGLPFYNKPEFISKDAKMEITDLFHPLVDRCVPNSLYTRADKGALITGSNMSGKTTFIKAIAINTLLAQTIFTSCAKAYKAPFLKIQTSIKITDSIEEQQSFFQAQALAILNIVDSSSAAEEIKSLVIIDEIFRGTNTIERIAAAKSVLSYITANDNFVFVSTHDLELAELLDEDFAIYSFVDSKSGKTLVFDYKLKEGLLKSKNGIAILASMGYPESVIDDANIVSERMMLKYME</sequence>
<evidence type="ECO:0000259" key="5">
    <source>
        <dbReference type="SMART" id="SM00534"/>
    </source>
</evidence>
<dbReference type="EMBL" id="CP042437">
    <property type="protein sequence ID" value="QEC80177.1"/>
    <property type="molecule type" value="Genomic_DNA"/>
</dbReference>
<name>A0A5B8W9Q4_9SPHI</name>
<keyword evidence="4" id="KW-0812">Transmembrane</keyword>
<dbReference type="Gene3D" id="3.40.50.300">
    <property type="entry name" value="P-loop containing nucleotide triphosphate hydrolases"/>
    <property type="match status" value="1"/>
</dbReference>
<dbReference type="SUPFAM" id="SSF52540">
    <property type="entry name" value="P-loop containing nucleoside triphosphate hydrolases"/>
    <property type="match status" value="1"/>
</dbReference>
<evidence type="ECO:0000313" key="7">
    <source>
        <dbReference type="Proteomes" id="UP000321362"/>
    </source>
</evidence>
<organism evidence="6 7">
    <name type="scientific">Mucilaginibacter ginsenosidivorax</name>
    <dbReference type="NCBI Taxonomy" id="862126"/>
    <lineage>
        <taxon>Bacteria</taxon>
        <taxon>Pseudomonadati</taxon>
        <taxon>Bacteroidota</taxon>
        <taxon>Sphingobacteriia</taxon>
        <taxon>Sphingobacteriales</taxon>
        <taxon>Sphingobacteriaceae</taxon>
        <taxon>Mucilaginibacter</taxon>
    </lineage>
</organism>